<gene>
    <name evidence="6" type="ORF">UFOPK3522_01674</name>
</gene>
<keyword evidence="4" id="KW-1133">Transmembrane helix</keyword>
<evidence type="ECO:0000256" key="1">
    <source>
        <dbReference type="ARBA" id="ARBA00022617"/>
    </source>
</evidence>
<dbReference type="InterPro" id="IPR009056">
    <property type="entry name" value="Cyt_c-like_dom"/>
</dbReference>
<keyword evidence="1" id="KW-0349">Heme</keyword>
<feature type="domain" description="Cytochrome c" evidence="5">
    <location>
        <begin position="80"/>
        <end position="158"/>
    </location>
</feature>
<keyword evidence="4" id="KW-0472">Membrane</keyword>
<evidence type="ECO:0000259" key="5">
    <source>
        <dbReference type="PROSITE" id="PS51007"/>
    </source>
</evidence>
<keyword evidence="3" id="KW-0408">Iron</keyword>
<evidence type="ECO:0000256" key="4">
    <source>
        <dbReference type="SAM" id="Phobius"/>
    </source>
</evidence>
<dbReference type="Gene3D" id="1.10.760.10">
    <property type="entry name" value="Cytochrome c-like domain"/>
    <property type="match status" value="1"/>
</dbReference>
<dbReference type="Pfam" id="PF13442">
    <property type="entry name" value="Cytochrome_CBB3"/>
    <property type="match status" value="1"/>
</dbReference>
<protein>
    <submittedName>
        <fullName evidence="6">Unannotated protein</fullName>
    </submittedName>
</protein>
<sequence length="173" mass="17031">MLAVAIFTAIFLIAGIAVFAAGFAANRKDRAAGGSGSGKLLYIGVAICVVGIGLAIPAALVVDNGTKTSRDASGGVVLTADQESGRVLFAQNCSTCHTLQASGAVGQTGPNLDVMHPPEALILNAIQIGRARGAGNMPAGLVTGNQAKDVASYVAAVAGQGLVAGENDSASTP</sequence>
<dbReference type="SUPFAM" id="SSF46626">
    <property type="entry name" value="Cytochrome c"/>
    <property type="match status" value="1"/>
</dbReference>
<dbReference type="InterPro" id="IPR036909">
    <property type="entry name" value="Cyt_c-like_dom_sf"/>
</dbReference>
<evidence type="ECO:0000313" key="6">
    <source>
        <dbReference type="EMBL" id="CAB4347396.1"/>
    </source>
</evidence>
<keyword evidence="2" id="KW-0479">Metal-binding</keyword>
<dbReference type="GO" id="GO:0046872">
    <property type="term" value="F:metal ion binding"/>
    <property type="evidence" value="ECO:0007669"/>
    <property type="project" value="UniProtKB-KW"/>
</dbReference>
<organism evidence="6">
    <name type="scientific">freshwater metagenome</name>
    <dbReference type="NCBI Taxonomy" id="449393"/>
    <lineage>
        <taxon>unclassified sequences</taxon>
        <taxon>metagenomes</taxon>
        <taxon>ecological metagenomes</taxon>
    </lineage>
</organism>
<proteinExistence type="predicted"/>
<dbReference type="GO" id="GO:0020037">
    <property type="term" value="F:heme binding"/>
    <property type="evidence" value="ECO:0007669"/>
    <property type="project" value="InterPro"/>
</dbReference>
<name>A0A6J6A1M2_9ZZZZ</name>
<reference evidence="6" key="1">
    <citation type="submission" date="2020-05" db="EMBL/GenBank/DDBJ databases">
        <authorList>
            <person name="Chiriac C."/>
            <person name="Salcher M."/>
            <person name="Ghai R."/>
            <person name="Kavagutti S V."/>
        </authorList>
    </citation>
    <scope>NUCLEOTIDE SEQUENCE</scope>
</reference>
<accession>A0A6J6A1M2</accession>
<dbReference type="GO" id="GO:0009055">
    <property type="term" value="F:electron transfer activity"/>
    <property type="evidence" value="ECO:0007669"/>
    <property type="project" value="InterPro"/>
</dbReference>
<feature type="transmembrane region" description="Helical" evidence="4">
    <location>
        <begin position="40"/>
        <end position="62"/>
    </location>
</feature>
<keyword evidence="4" id="KW-0812">Transmembrane</keyword>
<evidence type="ECO:0000256" key="2">
    <source>
        <dbReference type="ARBA" id="ARBA00022723"/>
    </source>
</evidence>
<dbReference type="PROSITE" id="PS51007">
    <property type="entry name" value="CYTC"/>
    <property type="match status" value="1"/>
</dbReference>
<dbReference type="AlphaFoldDB" id="A0A6J6A1M2"/>
<dbReference type="EMBL" id="CAESAO010000217">
    <property type="protein sequence ID" value="CAB4347396.1"/>
    <property type="molecule type" value="Genomic_DNA"/>
</dbReference>
<evidence type="ECO:0000256" key="3">
    <source>
        <dbReference type="ARBA" id="ARBA00023004"/>
    </source>
</evidence>